<feature type="compositionally biased region" description="Basic residues" evidence="3">
    <location>
        <begin position="308"/>
        <end position="323"/>
    </location>
</feature>
<evidence type="ECO:0000256" key="1">
    <source>
        <dbReference type="ARBA" id="ARBA00004123"/>
    </source>
</evidence>
<keyword evidence="6" id="KW-1185">Reference proteome</keyword>
<dbReference type="Pfam" id="PF12047">
    <property type="entry name" value="DNMT1-RFD"/>
    <property type="match status" value="1"/>
</dbReference>
<feature type="region of interest" description="Disordered" evidence="3">
    <location>
        <begin position="215"/>
        <end position="323"/>
    </location>
</feature>
<organism evidence="5 6">
    <name type="scientific">Naegleria fowleri</name>
    <name type="common">Brain eating amoeba</name>
    <dbReference type="NCBI Taxonomy" id="5763"/>
    <lineage>
        <taxon>Eukaryota</taxon>
        <taxon>Discoba</taxon>
        <taxon>Heterolobosea</taxon>
        <taxon>Tetramitia</taxon>
        <taxon>Eutetramitia</taxon>
        <taxon>Vahlkampfiidae</taxon>
        <taxon>Naegleria</taxon>
    </lineage>
</organism>
<evidence type="ECO:0000256" key="2">
    <source>
        <dbReference type="ARBA" id="ARBA00023242"/>
    </source>
</evidence>
<dbReference type="Proteomes" id="UP000444721">
    <property type="component" value="Unassembled WGS sequence"/>
</dbReference>
<dbReference type="VEuPathDB" id="AmoebaDB:FDP41_007852"/>
<accession>A0A6A5C3J6</accession>
<dbReference type="InterPro" id="IPR022702">
    <property type="entry name" value="Cytosine_MeTrfase1_RFD"/>
</dbReference>
<dbReference type="VEuPathDB" id="AmoebaDB:NF0017960"/>
<feature type="domain" description="RFTS" evidence="4">
    <location>
        <begin position="62"/>
        <end position="148"/>
    </location>
</feature>
<dbReference type="GO" id="GO:0005634">
    <property type="term" value="C:nucleus"/>
    <property type="evidence" value="ECO:0007669"/>
    <property type="project" value="UniProtKB-SubCell"/>
</dbReference>
<protein>
    <recommendedName>
        <fullName evidence="4">RFTS domain-containing protein</fullName>
    </recommendedName>
</protein>
<comment type="caution">
    <text evidence="5">The sequence shown here is derived from an EMBL/GenBank/DDBJ whole genome shotgun (WGS) entry which is preliminary data.</text>
</comment>
<evidence type="ECO:0000313" key="5">
    <source>
        <dbReference type="EMBL" id="KAF0983937.1"/>
    </source>
</evidence>
<evidence type="ECO:0000313" key="6">
    <source>
        <dbReference type="Proteomes" id="UP000444721"/>
    </source>
</evidence>
<evidence type="ECO:0000256" key="3">
    <source>
        <dbReference type="SAM" id="MobiDB-lite"/>
    </source>
</evidence>
<proteinExistence type="predicted"/>
<comment type="subcellular location">
    <subcellularLocation>
        <location evidence="1">Nucleus</location>
    </subcellularLocation>
</comment>
<dbReference type="RefSeq" id="XP_044568650.1">
    <property type="nucleotide sequence ID" value="XM_044711642.1"/>
</dbReference>
<feature type="compositionally biased region" description="Low complexity" evidence="3">
    <location>
        <begin position="246"/>
        <end position="264"/>
    </location>
</feature>
<evidence type="ECO:0000259" key="4">
    <source>
        <dbReference type="Pfam" id="PF12047"/>
    </source>
</evidence>
<dbReference type="EMBL" id="VFQX01000004">
    <property type="protein sequence ID" value="KAF0983937.1"/>
    <property type="molecule type" value="Genomic_DNA"/>
</dbReference>
<feature type="compositionally biased region" description="Basic residues" evidence="3">
    <location>
        <begin position="269"/>
        <end position="286"/>
    </location>
</feature>
<sequence length="323" mass="37116">MSLVRGTGEYRTLYDFSIVSNPDYLESNGKITPNYLSVEDMTTIAKELFACGICFNIASGEDSKVGKKTCFGPIKEWAVEYRRLPIISILVESSRETSEWIELIGPSKDYFHIFNKTYQKVFLCHSLMEIVQKYPLEPYEEIINRLSKTELAYIYNQYVRAPKPKVTEDYVLENAQYISDQFNKMKDTRLLNSCFFLRLQKIMLQGGVLSDIMSSTEEDDDDEMETSDSEDEYIPDEHYHSISSGSEDVVSEPSFSSSSSSGEEYQPKRNTKQGKRRNLSIIKKKKSSSDTVIENDYNDDSEDVKNPTTKRKSNKKKVSKKST</sequence>
<dbReference type="VEuPathDB" id="AmoebaDB:NfTy_005400"/>
<feature type="compositionally biased region" description="Acidic residues" evidence="3">
    <location>
        <begin position="216"/>
        <end position="234"/>
    </location>
</feature>
<reference evidence="5 6" key="1">
    <citation type="journal article" date="2019" name="Sci. Rep.">
        <title>Nanopore sequencing improves the draft genome of the human pathogenic amoeba Naegleria fowleri.</title>
        <authorList>
            <person name="Liechti N."/>
            <person name="Schurch N."/>
            <person name="Bruggmann R."/>
            <person name="Wittwer M."/>
        </authorList>
    </citation>
    <scope>NUCLEOTIDE SEQUENCE [LARGE SCALE GENOMIC DNA]</scope>
    <source>
        <strain evidence="5 6">ATCC 30894</strain>
    </source>
</reference>
<gene>
    <name evidence="5" type="ORF">FDP41_007852</name>
</gene>
<dbReference type="AlphaFoldDB" id="A0A6A5C3J6"/>
<dbReference type="GeneID" id="68115070"/>
<name>A0A6A5C3J6_NAEFO</name>
<keyword evidence="2" id="KW-0539">Nucleus</keyword>